<protein>
    <recommendedName>
        <fullName evidence="5">Low-complexity protein</fullName>
    </recommendedName>
</protein>
<keyword evidence="2" id="KW-0812">Transmembrane</keyword>
<evidence type="ECO:0000313" key="3">
    <source>
        <dbReference type="EMBL" id="UNP27854.1"/>
    </source>
</evidence>
<keyword evidence="2" id="KW-0472">Membrane</keyword>
<reference evidence="3 4" key="1">
    <citation type="submission" date="2022-03" db="EMBL/GenBank/DDBJ databases">
        <title>Complete genome sequence of Lysobacter capsici VKM B-2533 and Lysobacter gummosus 10.1.1, promising sources of lytic agents.</title>
        <authorList>
            <person name="Tarlachkov S.V."/>
            <person name="Kudryakova I.V."/>
            <person name="Afoshin A.S."/>
            <person name="Leontyevskaya E.A."/>
            <person name="Leontyevskaya N.V."/>
        </authorList>
    </citation>
    <scope>NUCLEOTIDE SEQUENCE [LARGE SCALE GENOMIC DNA]</scope>
    <source>
        <strain evidence="3 4">10.1.1</strain>
    </source>
</reference>
<evidence type="ECO:0000256" key="1">
    <source>
        <dbReference type="SAM" id="MobiDB-lite"/>
    </source>
</evidence>
<organism evidence="3 4">
    <name type="scientific">Lysobacter gummosus</name>
    <dbReference type="NCBI Taxonomy" id="262324"/>
    <lineage>
        <taxon>Bacteria</taxon>
        <taxon>Pseudomonadati</taxon>
        <taxon>Pseudomonadota</taxon>
        <taxon>Gammaproteobacteria</taxon>
        <taxon>Lysobacterales</taxon>
        <taxon>Lysobacteraceae</taxon>
        <taxon>Lysobacter</taxon>
    </lineage>
</organism>
<feature type="region of interest" description="Disordered" evidence="1">
    <location>
        <begin position="138"/>
        <end position="229"/>
    </location>
</feature>
<feature type="transmembrane region" description="Helical" evidence="2">
    <location>
        <begin position="82"/>
        <end position="103"/>
    </location>
</feature>
<dbReference type="Proteomes" id="UP000829194">
    <property type="component" value="Chromosome"/>
</dbReference>
<name>A0ABY3X5L4_9GAMM</name>
<evidence type="ECO:0000313" key="4">
    <source>
        <dbReference type="Proteomes" id="UP000829194"/>
    </source>
</evidence>
<feature type="compositionally biased region" description="Low complexity" evidence="1">
    <location>
        <begin position="201"/>
        <end position="210"/>
    </location>
</feature>
<dbReference type="RefSeq" id="WP_237049766.1">
    <property type="nucleotide sequence ID" value="NZ_CP011131.1"/>
</dbReference>
<sequence>MPDCIHAAIAPVSIRTDIRYTPPQQTRCTQHPQHLDAYDSPWQQCKTLTNGPGTPGRQSNGGTPALIATQESSMSKQIKKPLALALGATLIGGLSLSASAFAMSDLSQGYLLGAQQAPPAAEKAADAKAAADTAKHAEGTCGADKKAGKEGSCGADKKAGKEGSCGADKKAGKEGSCGADKKHAEGKCGEGKCGADKKAGAAKAVKTGDGAAKKAAEGKCGEGKCGGSI</sequence>
<accession>A0ABY3X5L4</accession>
<feature type="compositionally biased region" description="Basic and acidic residues" evidence="1">
    <location>
        <begin position="211"/>
        <end position="222"/>
    </location>
</feature>
<evidence type="ECO:0000256" key="2">
    <source>
        <dbReference type="SAM" id="Phobius"/>
    </source>
</evidence>
<gene>
    <name evidence="3" type="ORF">MOV92_15205</name>
</gene>
<dbReference type="EMBL" id="CP093547">
    <property type="protein sequence ID" value="UNP27854.1"/>
    <property type="molecule type" value="Genomic_DNA"/>
</dbReference>
<keyword evidence="2" id="KW-1133">Transmembrane helix</keyword>
<evidence type="ECO:0008006" key="5">
    <source>
        <dbReference type="Google" id="ProtNLM"/>
    </source>
</evidence>
<keyword evidence="4" id="KW-1185">Reference proteome</keyword>
<feature type="compositionally biased region" description="Basic and acidic residues" evidence="1">
    <location>
        <begin position="138"/>
        <end position="199"/>
    </location>
</feature>
<proteinExistence type="predicted"/>